<comment type="caution">
    <text evidence="1">The sequence shown here is derived from an EMBL/GenBank/DDBJ whole genome shotgun (WGS) entry which is preliminary data.</text>
</comment>
<dbReference type="EMBL" id="JAQQBS010001422">
    <property type="protein sequence ID" value="KAK0165484.1"/>
    <property type="molecule type" value="Genomic_DNA"/>
</dbReference>
<reference evidence="1" key="1">
    <citation type="journal article" date="2023" name="bioRxiv">
        <title>Scaffold-level genome assemblies of two parasitoid biocontrol wasps reveal the parthenogenesis mechanism and an associated novel virus.</title>
        <authorList>
            <person name="Inwood S."/>
            <person name="Skelly J."/>
            <person name="Guhlin J."/>
            <person name="Harrop T."/>
            <person name="Goldson S."/>
            <person name="Dearden P."/>
        </authorList>
    </citation>
    <scope>NUCLEOTIDE SEQUENCE</scope>
    <source>
        <strain evidence="1">Irish</strain>
        <tissue evidence="1">Whole body</tissue>
    </source>
</reference>
<gene>
    <name evidence="1" type="ORF">PV328_003991</name>
</gene>
<proteinExistence type="predicted"/>
<dbReference type="Proteomes" id="UP001168990">
    <property type="component" value="Unassembled WGS sequence"/>
</dbReference>
<reference evidence="1" key="2">
    <citation type="submission" date="2023-03" db="EMBL/GenBank/DDBJ databases">
        <authorList>
            <person name="Inwood S.N."/>
            <person name="Skelly J.G."/>
            <person name="Guhlin J."/>
            <person name="Harrop T.W.R."/>
            <person name="Goldson S.G."/>
            <person name="Dearden P.K."/>
        </authorList>
    </citation>
    <scope>NUCLEOTIDE SEQUENCE</scope>
    <source>
        <strain evidence="1">Irish</strain>
        <tissue evidence="1">Whole body</tissue>
    </source>
</reference>
<evidence type="ECO:0000313" key="1">
    <source>
        <dbReference type="EMBL" id="KAK0165484.1"/>
    </source>
</evidence>
<dbReference type="AlphaFoldDB" id="A0AA39F9U4"/>
<protein>
    <submittedName>
        <fullName evidence="1">Uncharacterized protein</fullName>
    </submittedName>
</protein>
<organism evidence="1 2">
    <name type="scientific">Microctonus aethiopoides</name>
    <dbReference type="NCBI Taxonomy" id="144406"/>
    <lineage>
        <taxon>Eukaryota</taxon>
        <taxon>Metazoa</taxon>
        <taxon>Ecdysozoa</taxon>
        <taxon>Arthropoda</taxon>
        <taxon>Hexapoda</taxon>
        <taxon>Insecta</taxon>
        <taxon>Pterygota</taxon>
        <taxon>Neoptera</taxon>
        <taxon>Endopterygota</taxon>
        <taxon>Hymenoptera</taxon>
        <taxon>Apocrita</taxon>
        <taxon>Ichneumonoidea</taxon>
        <taxon>Braconidae</taxon>
        <taxon>Euphorinae</taxon>
        <taxon>Microctonus</taxon>
    </lineage>
</organism>
<keyword evidence="2" id="KW-1185">Reference proteome</keyword>
<sequence length="78" mass="8967">MESQSIFLLYSKKVFVKVHSKFGSTVLEDKYYGEHNLNSLLDELALAHLMLYELQSGGLTQLRVYFKLMEGSTGRLSY</sequence>
<evidence type="ECO:0000313" key="2">
    <source>
        <dbReference type="Proteomes" id="UP001168990"/>
    </source>
</evidence>
<accession>A0AA39F9U4</accession>
<feature type="non-terminal residue" evidence="1">
    <location>
        <position position="78"/>
    </location>
</feature>
<name>A0AA39F9U4_9HYME</name>